<dbReference type="InterPro" id="IPR013826">
    <property type="entry name" value="Topo_IA_cen_sub3"/>
</dbReference>
<dbReference type="InterPro" id="IPR034144">
    <property type="entry name" value="TOPRIM_TopoIII"/>
</dbReference>
<dbReference type="Pfam" id="PF01131">
    <property type="entry name" value="Topoisom_bac"/>
    <property type="match status" value="1"/>
</dbReference>
<dbReference type="InterPro" id="IPR013824">
    <property type="entry name" value="Topo_IA_cen_sub1"/>
</dbReference>
<comment type="catalytic activity">
    <reaction evidence="1">
        <text>ATP-independent breakage of single-stranded DNA, followed by passage and rejoining.</text>
        <dbReference type="EC" id="5.6.2.1"/>
    </reaction>
</comment>
<dbReference type="PANTHER" id="PTHR11390:SF21">
    <property type="entry name" value="DNA TOPOISOMERASE 3-ALPHA"/>
    <property type="match status" value="1"/>
</dbReference>
<dbReference type="AlphaFoldDB" id="A0A7H0YHI9"/>
<feature type="domain" description="Toprim" evidence="14">
    <location>
        <begin position="1"/>
        <end position="139"/>
    </location>
</feature>
<dbReference type="EMBL" id="CP061175">
    <property type="protein sequence ID" value="QNR70547.1"/>
    <property type="molecule type" value="Genomic_DNA"/>
</dbReference>
<dbReference type="PROSITE" id="PS00396">
    <property type="entry name" value="TOPO_IA_1"/>
    <property type="match status" value="1"/>
</dbReference>
<evidence type="ECO:0000313" key="17">
    <source>
        <dbReference type="Proteomes" id="UP000516384"/>
    </source>
</evidence>
<feature type="compositionally biased region" description="Polar residues" evidence="13">
    <location>
        <begin position="456"/>
        <end position="471"/>
    </location>
</feature>
<dbReference type="Gene3D" id="2.70.20.10">
    <property type="entry name" value="Topoisomerase I, domain 3"/>
    <property type="match status" value="1"/>
</dbReference>
<evidence type="ECO:0000256" key="10">
    <source>
        <dbReference type="ARBA" id="ARBA00031985"/>
    </source>
</evidence>
<reference evidence="16 17" key="1">
    <citation type="submission" date="2020-09" db="EMBL/GenBank/DDBJ databases">
        <title>Characterization of Paenibacillus peoriae strain ZF390 with broad-spectrum antimicrobial activity as a potential biocontrol agent.</title>
        <authorList>
            <person name="Li L."/>
            <person name="Zhao Y."/>
            <person name="Li B."/>
            <person name="Xie X."/>
        </authorList>
    </citation>
    <scope>NUCLEOTIDE SEQUENCE [LARGE SCALE GENOMIC DNA]</scope>
    <source>
        <strain evidence="16 17">ZF390</strain>
        <plasmid evidence="16 17">pPlas3</plasmid>
    </source>
</reference>
<dbReference type="Pfam" id="PF01751">
    <property type="entry name" value="Toprim"/>
    <property type="match status" value="1"/>
</dbReference>
<dbReference type="PROSITE" id="PS52039">
    <property type="entry name" value="TOPO_IA_2"/>
    <property type="match status" value="1"/>
</dbReference>
<keyword evidence="6" id="KW-0799">Topoisomerase</keyword>
<evidence type="ECO:0000256" key="7">
    <source>
        <dbReference type="ARBA" id="ARBA00023125"/>
    </source>
</evidence>
<dbReference type="InterPro" id="IPR003601">
    <property type="entry name" value="Topo_IA_2"/>
</dbReference>
<dbReference type="Proteomes" id="UP000516384">
    <property type="component" value="Plasmid pPlas3"/>
</dbReference>
<dbReference type="NCBIfam" id="TIGR01056">
    <property type="entry name" value="topB"/>
    <property type="match status" value="1"/>
</dbReference>
<dbReference type="SUPFAM" id="SSF56712">
    <property type="entry name" value="Prokaryotic type I DNA topoisomerase"/>
    <property type="match status" value="1"/>
</dbReference>
<dbReference type="InterPro" id="IPR006171">
    <property type="entry name" value="TOPRIM_dom"/>
</dbReference>
<dbReference type="InterPro" id="IPR023405">
    <property type="entry name" value="Topo_IA_core_domain"/>
</dbReference>
<sequence length="706" mass="79474">MIIVLAEKPDQARKLAAPFPHTKGKGFLLINSCKEFPSGAKVTWAIGHLVELKNPDEYNEAWKKWSLDSLPIIPERFEYKVSKDKAAQFKIVKDLLKEADQIIIATDPAREGENIARLLIMMAGCSNKPIKRLWTSSLTENAIRKGFAEVRDGSTTINLFYEAQARQISDWLIGLNASRLYTLHLQRKGFKEVFSVGRVQTPVLTLIYNRQCEIKNFKSEPFFELMAEFTVATGKYTGKLRDRYPSKEKLYEAVKPYIEPGKATYNGVVKLVEVNEKRTQPPTLYNLSGLQAAMNKKKKYSPTDVLTTVQSLYEKGYVSYPRSDSQHITAEEFAYLKQNLSNYQQLIGVSFQAHSLEPSKRYVNPDKVSDHYAIIPTEKIPASTADFTEMEKSTYDEIIKSALGMFLPDYTYEETVITTAIGEVDFLTKGKTEKSIGWKLLYRNDPEGTDDEEEQQSTLPRVNQADPTNGIVSVKDGMTQPPKPYTQGQLITLMTNAGRHVEDKEMRDALNESEGLGTEATRSSIIETLMQREFILVKKNQVYVTPKGEVLCEAVKGTILSKPEMTAQWEIFLKEIGRGNKKSSAFVENTKKLCHKLLEQASADMGNLNVEAQIAATEEAEQICKCPCGNGHITDKGKFYGCTAYKEGCKVSFHKELLGKKLTPTQIKTLCEKGKTGKIKGFTSKNKKKFEAALSLKDGKIEFIFS</sequence>
<evidence type="ECO:0000256" key="4">
    <source>
        <dbReference type="ARBA" id="ARBA00022723"/>
    </source>
</evidence>
<evidence type="ECO:0000256" key="5">
    <source>
        <dbReference type="ARBA" id="ARBA00022842"/>
    </source>
</evidence>
<dbReference type="Gene3D" id="3.40.50.140">
    <property type="match status" value="1"/>
</dbReference>
<dbReference type="Gene3D" id="1.10.290.10">
    <property type="entry name" value="Topoisomerase I, domain 4"/>
    <property type="match status" value="1"/>
</dbReference>
<dbReference type="InterPro" id="IPR023406">
    <property type="entry name" value="Topo_IA_AS"/>
</dbReference>
<evidence type="ECO:0000256" key="6">
    <source>
        <dbReference type="ARBA" id="ARBA00023029"/>
    </source>
</evidence>
<dbReference type="SMART" id="SM00436">
    <property type="entry name" value="TOP1Bc"/>
    <property type="match status" value="1"/>
</dbReference>
<evidence type="ECO:0000256" key="12">
    <source>
        <dbReference type="ARBA" id="ARBA00032877"/>
    </source>
</evidence>
<evidence type="ECO:0000256" key="13">
    <source>
        <dbReference type="SAM" id="MobiDB-lite"/>
    </source>
</evidence>
<protein>
    <recommendedName>
        <fullName evidence="3">DNA topoisomerase</fullName>
        <ecNumber evidence="3">5.6.2.1</ecNumber>
    </recommendedName>
    <alternativeName>
        <fullName evidence="12">Omega-protein</fullName>
    </alternativeName>
    <alternativeName>
        <fullName evidence="11">Relaxing enzyme</fullName>
    </alternativeName>
    <alternativeName>
        <fullName evidence="9">Swivelase</fullName>
    </alternativeName>
    <alternativeName>
        <fullName evidence="10">Untwisting enzyme</fullName>
    </alternativeName>
</protein>
<dbReference type="GO" id="GO:0006281">
    <property type="term" value="P:DNA repair"/>
    <property type="evidence" value="ECO:0007669"/>
    <property type="project" value="TreeGrafter"/>
</dbReference>
<dbReference type="InterPro" id="IPR005738">
    <property type="entry name" value="TopoIII"/>
</dbReference>
<evidence type="ECO:0000256" key="9">
    <source>
        <dbReference type="ARBA" id="ARBA00030003"/>
    </source>
</evidence>
<dbReference type="SMART" id="SM00493">
    <property type="entry name" value="TOPRIM"/>
    <property type="match status" value="1"/>
</dbReference>
<gene>
    <name evidence="16" type="ORF">IAQ67_29245</name>
</gene>
<keyword evidence="16" id="KW-0614">Plasmid</keyword>
<keyword evidence="7" id="KW-0238">DNA-binding</keyword>
<feature type="domain" description="Topo IA-type catalytic" evidence="15">
    <location>
        <begin position="156"/>
        <end position="598"/>
    </location>
</feature>
<dbReference type="GO" id="GO:0006265">
    <property type="term" value="P:DNA topological change"/>
    <property type="evidence" value="ECO:0007669"/>
    <property type="project" value="InterPro"/>
</dbReference>
<dbReference type="Pfam" id="PF13342">
    <property type="entry name" value="Toprim_Crpt"/>
    <property type="match status" value="1"/>
</dbReference>
<evidence type="ECO:0000313" key="16">
    <source>
        <dbReference type="EMBL" id="QNR70547.1"/>
    </source>
</evidence>
<dbReference type="EC" id="5.6.2.1" evidence="3"/>
<dbReference type="GO" id="GO:0043597">
    <property type="term" value="C:cytoplasmic replication fork"/>
    <property type="evidence" value="ECO:0007669"/>
    <property type="project" value="TreeGrafter"/>
</dbReference>
<evidence type="ECO:0000256" key="11">
    <source>
        <dbReference type="ARBA" id="ARBA00032235"/>
    </source>
</evidence>
<dbReference type="PRINTS" id="PR00417">
    <property type="entry name" value="PRTPISMRASEI"/>
</dbReference>
<dbReference type="PROSITE" id="PS50880">
    <property type="entry name" value="TOPRIM"/>
    <property type="match status" value="1"/>
</dbReference>
<dbReference type="GO" id="GO:0006310">
    <property type="term" value="P:DNA recombination"/>
    <property type="evidence" value="ECO:0007669"/>
    <property type="project" value="TreeGrafter"/>
</dbReference>
<dbReference type="CDD" id="cd03362">
    <property type="entry name" value="TOPRIM_TopoIA_TopoIII"/>
    <property type="match status" value="1"/>
</dbReference>
<geneLocation type="plasmid" evidence="16 17">
    <name>pPlas3</name>
</geneLocation>
<dbReference type="GO" id="GO:0003677">
    <property type="term" value="F:DNA binding"/>
    <property type="evidence" value="ECO:0007669"/>
    <property type="project" value="UniProtKB-KW"/>
</dbReference>
<keyword evidence="5" id="KW-0460">Magnesium</keyword>
<keyword evidence="4" id="KW-0479">Metal-binding</keyword>
<dbReference type="InterPro" id="IPR025589">
    <property type="entry name" value="Toprim_C_rpt"/>
</dbReference>
<dbReference type="InterPro" id="IPR013825">
    <property type="entry name" value="Topo_IA_cen_sub2"/>
</dbReference>
<evidence type="ECO:0000256" key="3">
    <source>
        <dbReference type="ARBA" id="ARBA00012891"/>
    </source>
</evidence>
<keyword evidence="8 16" id="KW-0413">Isomerase</keyword>
<dbReference type="Gene3D" id="1.10.460.10">
    <property type="entry name" value="Topoisomerase I, domain 2"/>
    <property type="match status" value="1"/>
</dbReference>
<dbReference type="RefSeq" id="WP_190299853.1">
    <property type="nucleotide sequence ID" value="NZ_CP061175.1"/>
</dbReference>
<dbReference type="GO" id="GO:0003917">
    <property type="term" value="F:DNA topoisomerase type I (single strand cut, ATP-independent) activity"/>
    <property type="evidence" value="ECO:0007669"/>
    <property type="project" value="UniProtKB-EC"/>
</dbReference>
<name>A0A7H0YHI9_9BACL</name>
<evidence type="ECO:0000256" key="8">
    <source>
        <dbReference type="ARBA" id="ARBA00023235"/>
    </source>
</evidence>
<dbReference type="SMART" id="SM00437">
    <property type="entry name" value="TOP1Ac"/>
    <property type="match status" value="1"/>
</dbReference>
<dbReference type="GO" id="GO:0046872">
    <property type="term" value="F:metal ion binding"/>
    <property type="evidence" value="ECO:0007669"/>
    <property type="project" value="UniProtKB-KW"/>
</dbReference>
<proteinExistence type="inferred from homology"/>
<feature type="region of interest" description="Disordered" evidence="13">
    <location>
        <begin position="443"/>
        <end position="479"/>
    </location>
</feature>
<dbReference type="PANTHER" id="PTHR11390">
    <property type="entry name" value="PROKARYOTIC DNA TOPOISOMERASE"/>
    <property type="match status" value="1"/>
</dbReference>
<comment type="similarity">
    <text evidence="2">Belongs to the type IA topoisomerase family.</text>
</comment>
<organism evidence="16 17">
    <name type="scientific">Paenibacillus peoriae</name>
    <dbReference type="NCBI Taxonomy" id="59893"/>
    <lineage>
        <taxon>Bacteria</taxon>
        <taxon>Bacillati</taxon>
        <taxon>Bacillota</taxon>
        <taxon>Bacilli</taxon>
        <taxon>Bacillales</taxon>
        <taxon>Paenibacillaceae</taxon>
        <taxon>Paenibacillus</taxon>
    </lineage>
</organism>
<dbReference type="InterPro" id="IPR013497">
    <property type="entry name" value="Topo_IA_cen"/>
</dbReference>
<accession>A0A7H0YHI9</accession>
<dbReference type="InterPro" id="IPR000380">
    <property type="entry name" value="Topo_IA"/>
</dbReference>
<evidence type="ECO:0000259" key="15">
    <source>
        <dbReference type="PROSITE" id="PS52039"/>
    </source>
</evidence>
<evidence type="ECO:0000256" key="1">
    <source>
        <dbReference type="ARBA" id="ARBA00000213"/>
    </source>
</evidence>
<dbReference type="InterPro" id="IPR003602">
    <property type="entry name" value="Topo_IA_DNA-bd_dom"/>
</dbReference>
<dbReference type="CDD" id="cd00186">
    <property type="entry name" value="TOP1Ac"/>
    <property type="match status" value="1"/>
</dbReference>
<evidence type="ECO:0000259" key="14">
    <source>
        <dbReference type="PROSITE" id="PS50880"/>
    </source>
</evidence>
<evidence type="ECO:0000256" key="2">
    <source>
        <dbReference type="ARBA" id="ARBA00009446"/>
    </source>
</evidence>
<dbReference type="NCBIfam" id="NF005829">
    <property type="entry name" value="PRK07726.1"/>
    <property type="match status" value="1"/>
</dbReference>